<evidence type="ECO:0000313" key="4">
    <source>
        <dbReference type="Proteomes" id="UP000077856"/>
    </source>
</evidence>
<dbReference type="KEGG" id="bon:A361_28655"/>
<dbReference type="InterPro" id="IPR001387">
    <property type="entry name" value="Cro/C1-type_HTH"/>
</dbReference>
<dbReference type="PROSITE" id="PS50005">
    <property type="entry name" value="TPR"/>
    <property type="match status" value="1"/>
</dbReference>
<dbReference type="Pfam" id="PF13424">
    <property type="entry name" value="TPR_12"/>
    <property type="match status" value="1"/>
</dbReference>
<organism evidence="3 4">
    <name type="scientific">Cytobacillus oceanisediminis 2691</name>
    <dbReference type="NCBI Taxonomy" id="1196031"/>
    <lineage>
        <taxon>Bacteria</taxon>
        <taxon>Bacillati</taxon>
        <taxon>Bacillota</taxon>
        <taxon>Bacilli</taxon>
        <taxon>Bacillales</taxon>
        <taxon>Bacillaceae</taxon>
        <taxon>Cytobacillus</taxon>
    </lineage>
</organism>
<evidence type="ECO:0000256" key="1">
    <source>
        <dbReference type="PROSITE-ProRule" id="PRU00339"/>
    </source>
</evidence>
<dbReference type="Gene3D" id="1.25.40.10">
    <property type="entry name" value="Tetratricopeptide repeat domain"/>
    <property type="match status" value="1"/>
</dbReference>
<feature type="repeat" description="TPR" evidence="1">
    <location>
        <begin position="266"/>
        <end position="299"/>
    </location>
</feature>
<dbReference type="SUPFAM" id="SSF47413">
    <property type="entry name" value="lambda repressor-like DNA-binding domains"/>
    <property type="match status" value="1"/>
</dbReference>
<dbReference type="Gene3D" id="1.10.260.40">
    <property type="entry name" value="lambda repressor-like DNA-binding domains"/>
    <property type="match status" value="1"/>
</dbReference>
<dbReference type="SMART" id="SM00028">
    <property type="entry name" value="TPR"/>
    <property type="match status" value="5"/>
</dbReference>
<feature type="domain" description="HTH cro/C1-type" evidence="2">
    <location>
        <begin position="11"/>
        <end position="64"/>
    </location>
</feature>
<dbReference type="AlphaFoldDB" id="A0A160MI02"/>
<dbReference type="Proteomes" id="UP000077856">
    <property type="component" value="Plasmid pBO1"/>
</dbReference>
<sequence>MLEKFTFGQQIKYVRTIKKINQNELAKGICSISYLSKIENGVIYPSEEIKNLLIKKLGIEDSTLNNEFGEREIQGFYNFLLNKDIQNAEKVYKELLNKDFSEALNLRFEVISIFYFVERKQFKELPQLIQSIFSKEAQLPSELRYFFYKALGYYYYHTQKAEKSLYFFEKSVSLVTMFTLNNLEIADLYYAYSLAAARLKKTAICLKYCQSALEIYQELYLLKRCVDCHVLLGITHRRNNNMEEAISQYKTALDLAGQIHYKDISLTIQHNLGFLYGVIGEIDKAIDLFQEILSKEDQLTPYVHVQTILSLVKELHKRNNNNEAFQLVQKGFELLIKHPDLKNQFYLEFNFYNLLLLDKYEELQKLLFSKVIPALEMEKKYFSLSNYCLFLGDHHYANGKYKNAAKYFAYSREFLNKSNLTK</sequence>
<dbReference type="InterPro" id="IPR019734">
    <property type="entry name" value="TPR_rpt"/>
</dbReference>
<dbReference type="InterPro" id="IPR010982">
    <property type="entry name" value="Lambda_DNA-bd_dom_sf"/>
</dbReference>
<proteinExistence type="predicted"/>
<dbReference type="eggNOG" id="COG0457">
    <property type="taxonomic scope" value="Bacteria"/>
</dbReference>
<dbReference type="SUPFAM" id="SSF48452">
    <property type="entry name" value="TPR-like"/>
    <property type="match status" value="1"/>
</dbReference>
<keyword evidence="3" id="KW-0614">Plasmid</keyword>
<dbReference type="eggNOG" id="COG1396">
    <property type="taxonomic scope" value="Bacteria"/>
</dbReference>
<evidence type="ECO:0000313" key="3">
    <source>
        <dbReference type="EMBL" id="AND43137.1"/>
    </source>
</evidence>
<gene>
    <name evidence="3" type="ORF">A361_28655</name>
</gene>
<reference evidence="3 4" key="1">
    <citation type="submission" date="2016-04" db="EMBL/GenBank/DDBJ databases">
        <title>Complete genome sequence of Bacillus oceanisediminis strain 2691.</title>
        <authorList>
            <person name="Jeong H."/>
            <person name="Kim H.J."/>
            <person name="Lee D.-W."/>
        </authorList>
    </citation>
    <scope>NUCLEOTIDE SEQUENCE [LARGE SCALE GENOMIC DNA]</scope>
    <source>
        <strain evidence="3 4">2691</strain>
        <plasmid evidence="4">pbo1</plasmid>
    </source>
</reference>
<dbReference type="RefSeq" id="WP_019379615.1">
    <property type="nucleotide sequence ID" value="NZ_CP015507.1"/>
</dbReference>
<keyword evidence="1" id="KW-0802">TPR repeat</keyword>
<dbReference type="CDD" id="cd00093">
    <property type="entry name" value="HTH_XRE"/>
    <property type="match status" value="1"/>
</dbReference>
<geneLocation type="plasmid" evidence="4">
    <name>pbo1</name>
</geneLocation>
<dbReference type="SMART" id="SM00530">
    <property type="entry name" value="HTH_XRE"/>
    <property type="match status" value="1"/>
</dbReference>
<dbReference type="GO" id="GO:0003677">
    <property type="term" value="F:DNA binding"/>
    <property type="evidence" value="ECO:0007669"/>
    <property type="project" value="InterPro"/>
</dbReference>
<name>A0A160MI02_9BACI</name>
<dbReference type="Pfam" id="PF01381">
    <property type="entry name" value="HTH_3"/>
    <property type="match status" value="1"/>
</dbReference>
<evidence type="ECO:0000259" key="2">
    <source>
        <dbReference type="PROSITE" id="PS50943"/>
    </source>
</evidence>
<dbReference type="PROSITE" id="PS50943">
    <property type="entry name" value="HTH_CROC1"/>
    <property type="match status" value="1"/>
</dbReference>
<dbReference type="InterPro" id="IPR011990">
    <property type="entry name" value="TPR-like_helical_dom_sf"/>
</dbReference>
<accession>A0A160MI02</accession>
<protein>
    <submittedName>
        <fullName evidence="3">Transcriptional regulator</fullName>
    </submittedName>
</protein>
<dbReference type="EMBL" id="CP015507">
    <property type="protein sequence ID" value="AND43137.1"/>
    <property type="molecule type" value="Genomic_DNA"/>
</dbReference>